<dbReference type="GO" id="GO:0003677">
    <property type="term" value="F:DNA binding"/>
    <property type="evidence" value="ECO:0007669"/>
    <property type="project" value="InterPro"/>
</dbReference>
<feature type="domain" description="HicB-like antitoxin of toxin-antitoxin system" evidence="1">
    <location>
        <begin position="3"/>
        <end position="64"/>
    </location>
</feature>
<dbReference type="EMBL" id="CP010733">
    <property type="protein sequence ID" value="AUR01957.1"/>
    <property type="molecule type" value="Genomic_DNA"/>
</dbReference>
<dbReference type="SUPFAM" id="SSF143100">
    <property type="entry name" value="TTHA1013/TTHA0281-like"/>
    <property type="match status" value="1"/>
</dbReference>
<proteinExistence type="predicted"/>
<evidence type="ECO:0000259" key="1">
    <source>
        <dbReference type="Pfam" id="PF15919"/>
    </source>
</evidence>
<reference evidence="2 3" key="1">
    <citation type="journal article" date="2017" name="Front. Microbiol.">
        <title>Phaeobacter piscinae sp. nov., a species of the Roseobacter group and potential aquaculture probiont.</title>
        <authorList>
            <person name="Sonnenschein E.C."/>
            <person name="Phippen C.B.W."/>
            <person name="Nielsen K.F."/>
            <person name="Mateiu R.V."/>
            <person name="Melchiorsen J."/>
            <person name="Gram L."/>
            <person name="Overmann J."/>
            <person name="Freese H.M."/>
        </authorList>
    </citation>
    <scope>NUCLEOTIDE SEQUENCE [LARGE SCALE GENOMIC DNA]</scope>
    <source>
        <strain evidence="2 3">P88</strain>
        <plasmid evidence="3">pp88_h</plasmid>
    </source>
</reference>
<dbReference type="SUPFAM" id="SSF47413">
    <property type="entry name" value="lambda repressor-like DNA-binding domains"/>
    <property type="match status" value="1"/>
</dbReference>
<dbReference type="Pfam" id="PF15919">
    <property type="entry name" value="HicB_lk_antitox"/>
    <property type="match status" value="1"/>
</dbReference>
<keyword evidence="2" id="KW-0614">Plasmid</keyword>
<dbReference type="Proteomes" id="UP000236447">
    <property type="component" value="Plasmid pP88_h"/>
</dbReference>
<dbReference type="AlphaFoldDB" id="A0A2I7KH87"/>
<dbReference type="Gene3D" id="3.30.160.250">
    <property type="match status" value="1"/>
</dbReference>
<evidence type="ECO:0000313" key="3">
    <source>
        <dbReference type="Proteomes" id="UP000236447"/>
    </source>
</evidence>
<dbReference type="InterPro" id="IPR010982">
    <property type="entry name" value="Lambda_DNA-bd_dom_sf"/>
</dbReference>
<name>A0A2I7KH87_9RHOB</name>
<gene>
    <name evidence="2" type="primary">hicB</name>
    <name evidence="2" type="ORF">PhaeoP88_04645</name>
</gene>
<dbReference type="RefSeq" id="WP_102884783.1">
    <property type="nucleotide sequence ID" value="NZ_CP010733.1"/>
</dbReference>
<dbReference type="InterPro" id="IPR035069">
    <property type="entry name" value="TTHA1013/TTHA0281-like"/>
</dbReference>
<dbReference type="InterPro" id="IPR031807">
    <property type="entry name" value="HicB-like"/>
</dbReference>
<evidence type="ECO:0000313" key="2">
    <source>
        <dbReference type="EMBL" id="AUR01957.1"/>
    </source>
</evidence>
<geneLocation type="plasmid" evidence="3">
    <name>pp88_h</name>
</geneLocation>
<reference evidence="2 3" key="2">
    <citation type="journal article" date="2017" name="Genome Biol. Evol.">
        <title>Trajectories and Drivers of Genome Evolution in Surface-Associated Marine Phaeobacter.</title>
        <authorList>
            <person name="Freese H.M."/>
            <person name="Sikorski J."/>
            <person name="Bunk B."/>
            <person name="Scheuner C."/>
            <person name="Meier-Kolthoff J.P."/>
            <person name="Sproer C."/>
            <person name="Gram L."/>
            <person name="Overmann J."/>
        </authorList>
    </citation>
    <scope>NUCLEOTIDE SEQUENCE [LARGE SCALE GENOMIC DNA]</scope>
    <source>
        <strain evidence="2 3">P88</strain>
        <plasmid evidence="3">pp88_h</plasmid>
    </source>
</reference>
<sequence>MFYPLIFTPDDNDTFLVTCPDLPEVTSFGDNMDEAKANGRNAVTEAIAARMDVFQNIPQPTSSDGAQIPLALSVKLQIYWALSEAGKTRADLQRMTGWSRTKVERLFNPNHETKLAQVEEAFDALGLRAEIVAEAA</sequence>
<organism evidence="2 3">
    <name type="scientific">Phaeobacter inhibens</name>
    <dbReference type="NCBI Taxonomy" id="221822"/>
    <lineage>
        <taxon>Bacteria</taxon>
        <taxon>Pseudomonadati</taxon>
        <taxon>Pseudomonadota</taxon>
        <taxon>Alphaproteobacteria</taxon>
        <taxon>Rhodobacterales</taxon>
        <taxon>Roseobacteraceae</taxon>
        <taxon>Phaeobacter</taxon>
    </lineage>
</organism>
<protein>
    <submittedName>
        <fullName evidence="2">Antitoxin HicB</fullName>
    </submittedName>
</protein>
<accession>A0A2I7KH87</accession>